<evidence type="ECO:0000256" key="4">
    <source>
        <dbReference type="ARBA" id="ARBA00023143"/>
    </source>
</evidence>
<dbReference type="PANTHER" id="PTHR30435">
    <property type="entry name" value="FLAGELLAR PROTEIN"/>
    <property type="match status" value="1"/>
</dbReference>
<dbReference type="GO" id="GO:0071978">
    <property type="term" value="P:bacterial-type flagellum-dependent swarming motility"/>
    <property type="evidence" value="ECO:0007669"/>
    <property type="project" value="TreeGrafter"/>
</dbReference>
<evidence type="ECO:0000256" key="5">
    <source>
        <dbReference type="ARBA" id="ARBA00025933"/>
    </source>
</evidence>
<feature type="domain" description="Flagellar basal body rod protein N-terminal" evidence="6">
    <location>
        <begin position="7"/>
        <end position="34"/>
    </location>
</feature>
<dbReference type="InterPro" id="IPR001444">
    <property type="entry name" value="Flag_bb_rod_N"/>
</dbReference>
<dbReference type="InterPro" id="IPR010930">
    <property type="entry name" value="Flg_bb/hook_C_dom"/>
</dbReference>
<dbReference type="Pfam" id="PF06429">
    <property type="entry name" value="Flg_bbr_C"/>
    <property type="match status" value="1"/>
</dbReference>
<dbReference type="GO" id="GO:0030694">
    <property type="term" value="C:bacterial-type flagellum basal body, rod"/>
    <property type="evidence" value="ECO:0007669"/>
    <property type="project" value="InterPro"/>
</dbReference>
<dbReference type="AlphaFoldDB" id="A0A485M3E0"/>
<dbReference type="Pfam" id="PF00460">
    <property type="entry name" value="Flg_bb_rod"/>
    <property type="match status" value="1"/>
</dbReference>
<gene>
    <name evidence="8" type="primary">flgC</name>
    <name evidence="8" type="ORF">SCFA_50011</name>
</gene>
<protein>
    <recommendedName>
        <fullName evidence="3">Flagellar basal-body rod protein FlgC</fullName>
    </recommendedName>
</protein>
<name>A0A485M3E0_9ZZZZ</name>
<evidence type="ECO:0000313" key="8">
    <source>
        <dbReference type="EMBL" id="VFU16024.1"/>
    </source>
</evidence>
<keyword evidence="8" id="KW-0282">Flagellum</keyword>
<organism evidence="8">
    <name type="scientific">anaerobic digester metagenome</name>
    <dbReference type="NCBI Taxonomy" id="1263854"/>
    <lineage>
        <taxon>unclassified sequences</taxon>
        <taxon>metagenomes</taxon>
        <taxon>ecological metagenomes</taxon>
    </lineage>
</organism>
<comment type="subcellular location">
    <subcellularLocation>
        <location evidence="1">Bacterial flagellum basal body</location>
    </subcellularLocation>
</comment>
<comment type="similarity">
    <text evidence="2">Belongs to the flagella basal body rod proteins family.</text>
</comment>
<dbReference type="PANTHER" id="PTHR30435:SF2">
    <property type="entry name" value="FLAGELLAR BASAL-BODY ROD PROTEIN FLGC"/>
    <property type="match status" value="1"/>
</dbReference>
<keyword evidence="8" id="KW-0966">Cell projection</keyword>
<accession>A0A485M3E0</accession>
<evidence type="ECO:0000259" key="7">
    <source>
        <dbReference type="Pfam" id="PF06429"/>
    </source>
</evidence>
<keyword evidence="4" id="KW-0975">Bacterial flagellum</keyword>
<proteinExistence type="inferred from homology"/>
<dbReference type="InterPro" id="IPR006299">
    <property type="entry name" value="FlgC"/>
</dbReference>
<comment type="subunit">
    <text evidence="5">The basal body constitutes a major portion of the flagellar organelle and consists of four rings (L,P,S, and M) mounted on a central rod. The rod consists of about 26 subunits of FlgG in the distal portion, and FlgB, FlgC and FlgF are thought to build up the proximal portion of the rod with about 6 subunits each.</text>
</comment>
<feature type="domain" description="Flagellar basal-body/hook protein C-terminal" evidence="7">
    <location>
        <begin position="87"/>
        <end position="130"/>
    </location>
</feature>
<evidence type="ECO:0000256" key="3">
    <source>
        <dbReference type="ARBA" id="ARBA00017941"/>
    </source>
</evidence>
<evidence type="ECO:0000256" key="1">
    <source>
        <dbReference type="ARBA" id="ARBA00004117"/>
    </source>
</evidence>
<dbReference type="EMBL" id="CAADRM010000114">
    <property type="protein sequence ID" value="VFU16024.1"/>
    <property type="molecule type" value="Genomic_DNA"/>
</dbReference>
<dbReference type="NCBIfam" id="TIGR01395">
    <property type="entry name" value="FlgC"/>
    <property type="match status" value="1"/>
</dbReference>
<evidence type="ECO:0000256" key="2">
    <source>
        <dbReference type="ARBA" id="ARBA00009677"/>
    </source>
</evidence>
<reference evidence="8" key="1">
    <citation type="submission" date="2019-03" db="EMBL/GenBank/DDBJ databases">
        <authorList>
            <person name="Hao L."/>
        </authorList>
    </citation>
    <scope>NUCLEOTIDE SEQUENCE</scope>
</reference>
<keyword evidence="8" id="KW-0969">Cilium</keyword>
<evidence type="ECO:0000259" key="6">
    <source>
        <dbReference type="Pfam" id="PF00460"/>
    </source>
</evidence>
<sequence length="134" mass="14839">MDLFTAMDISASGMRAQRTRMNVISSNMANAQTTRTDAGGPYQRRDVVFRENSFENQLASVEVESIISDPTPGKRIYDPHHPDADEQGYVSLPNVNLMEEMVNMVGASRAFEANTTAIKAQKDMALKALEIGRQ</sequence>